<dbReference type="InterPro" id="IPR052534">
    <property type="entry name" value="Extracell_DNA_Util/SecSys_Comp"/>
</dbReference>
<dbReference type="EMBL" id="BMYZ01000002">
    <property type="protein sequence ID" value="GGY78754.1"/>
    <property type="molecule type" value="Genomic_DNA"/>
</dbReference>
<organism evidence="4 5">
    <name type="scientific">Cellvibrio zantedeschiae</name>
    <dbReference type="NCBI Taxonomy" id="1237077"/>
    <lineage>
        <taxon>Bacteria</taxon>
        <taxon>Pseudomonadati</taxon>
        <taxon>Pseudomonadota</taxon>
        <taxon>Gammaproteobacteria</taxon>
        <taxon>Cellvibrionales</taxon>
        <taxon>Cellvibrionaceae</taxon>
        <taxon>Cellvibrio</taxon>
    </lineage>
</organism>
<name>A0ABQ3B583_9GAMM</name>
<dbReference type="Proteomes" id="UP000619761">
    <property type="component" value="Unassembled WGS sequence"/>
</dbReference>
<sequence length="204" mass="22534">MAKINLLPWREAYRKEKKEQFLAVIGGVVLMSGLIAYLWISSVESSIENQQARNHLLDTEIAALEKQVKEIANLKKVRDDLLARIKIIQDLQGTRPLIVRYFDDFARSIPDGVFITTMSKQGATVSIEGVAESYNRVATFMRNLDTSDWFAGANLTSVIAAPSEGEQAQSFKITVSTSVPSEAESPDAKNEKTQPSQAKKAGSK</sequence>
<keyword evidence="3" id="KW-1133">Transmembrane helix</keyword>
<keyword evidence="3" id="KW-0812">Transmembrane</keyword>
<dbReference type="Pfam" id="PF05137">
    <property type="entry name" value="PilN"/>
    <property type="match status" value="1"/>
</dbReference>
<keyword evidence="5" id="KW-1185">Reference proteome</keyword>
<comment type="caution">
    <text evidence="4">The sequence shown here is derived from an EMBL/GenBank/DDBJ whole genome shotgun (WGS) entry which is preliminary data.</text>
</comment>
<dbReference type="PANTHER" id="PTHR40278:SF2">
    <property type="entry name" value="TYPE IV PILUS INNER MEMBRANE COMPONENT PILN"/>
    <property type="match status" value="1"/>
</dbReference>
<feature type="coiled-coil region" evidence="1">
    <location>
        <begin position="47"/>
        <end position="84"/>
    </location>
</feature>
<dbReference type="InterPro" id="IPR007813">
    <property type="entry name" value="PilN"/>
</dbReference>
<protein>
    <submittedName>
        <fullName evidence="4">Pilus assembly protein PilN</fullName>
    </submittedName>
</protein>
<proteinExistence type="predicted"/>
<evidence type="ECO:0000256" key="3">
    <source>
        <dbReference type="SAM" id="Phobius"/>
    </source>
</evidence>
<evidence type="ECO:0000313" key="4">
    <source>
        <dbReference type="EMBL" id="GGY78754.1"/>
    </source>
</evidence>
<feature type="transmembrane region" description="Helical" evidence="3">
    <location>
        <begin position="21"/>
        <end position="40"/>
    </location>
</feature>
<accession>A0ABQ3B583</accession>
<keyword evidence="1" id="KW-0175">Coiled coil</keyword>
<keyword evidence="3" id="KW-0472">Membrane</keyword>
<reference evidence="5" key="1">
    <citation type="journal article" date="2019" name="Int. J. Syst. Evol. Microbiol.">
        <title>The Global Catalogue of Microorganisms (GCM) 10K type strain sequencing project: providing services to taxonomists for standard genome sequencing and annotation.</title>
        <authorList>
            <consortium name="The Broad Institute Genomics Platform"/>
            <consortium name="The Broad Institute Genome Sequencing Center for Infectious Disease"/>
            <person name="Wu L."/>
            <person name="Ma J."/>
        </authorList>
    </citation>
    <scope>NUCLEOTIDE SEQUENCE [LARGE SCALE GENOMIC DNA]</scope>
    <source>
        <strain evidence="5">KCTC 32239</strain>
    </source>
</reference>
<feature type="region of interest" description="Disordered" evidence="2">
    <location>
        <begin position="173"/>
        <end position="204"/>
    </location>
</feature>
<evidence type="ECO:0000256" key="2">
    <source>
        <dbReference type="SAM" id="MobiDB-lite"/>
    </source>
</evidence>
<dbReference type="RefSeq" id="WP_189418995.1">
    <property type="nucleotide sequence ID" value="NZ_BMYZ01000002.1"/>
</dbReference>
<dbReference type="PANTHER" id="PTHR40278">
    <property type="entry name" value="DNA UTILIZATION PROTEIN HOFN"/>
    <property type="match status" value="1"/>
</dbReference>
<gene>
    <name evidence="4" type="primary">pilN</name>
    <name evidence="4" type="ORF">GCM10011613_24390</name>
</gene>
<evidence type="ECO:0000313" key="5">
    <source>
        <dbReference type="Proteomes" id="UP000619761"/>
    </source>
</evidence>
<evidence type="ECO:0000256" key="1">
    <source>
        <dbReference type="SAM" id="Coils"/>
    </source>
</evidence>